<dbReference type="EMBL" id="CP032092">
    <property type="protein sequence ID" value="AXV67749.1"/>
    <property type="molecule type" value="Genomic_DNA"/>
</dbReference>
<dbReference type="Proteomes" id="UP000264605">
    <property type="component" value="Plasmid unnamed2"/>
</dbReference>
<reference evidence="1 2" key="1">
    <citation type="submission" date="2018-08" db="EMBL/GenBank/DDBJ databases">
        <title>Draft genome sequence of Pseudoalteromonas donghaensis HJ51.</title>
        <authorList>
            <person name="Oh J."/>
            <person name="Roh D."/>
        </authorList>
    </citation>
    <scope>NUCLEOTIDE SEQUENCE [LARGE SCALE GENOMIC DNA]</scope>
    <source>
        <strain evidence="1 2">HJ51</strain>
        <plasmid evidence="1 2">unnamed2</plasmid>
    </source>
</reference>
<dbReference type="GeneID" id="99507895"/>
<accession>A0AAD0WEP2</accession>
<gene>
    <name evidence="1" type="ORF">D0907_20695</name>
</gene>
<evidence type="ECO:0000313" key="1">
    <source>
        <dbReference type="EMBL" id="AXV67749.1"/>
    </source>
</evidence>
<name>A0AAD0WEP2_9GAMM</name>
<protein>
    <submittedName>
        <fullName evidence="1">Uncharacterized protein</fullName>
    </submittedName>
</protein>
<organism evidence="1 2">
    <name type="scientific">Pseudoalteromonas lipolytica</name>
    <dbReference type="NCBI Taxonomy" id="570156"/>
    <lineage>
        <taxon>Bacteria</taxon>
        <taxon>Pseudomonadati</taxon>
        <taxon>Pseudomonadota</taxon>
        <taxon>Gammaproteobacteria</taxon>
        <taxon>Alteromonadales</taxon>
        <taxon>Pseudoalteromonadaceae</taxon>
        <taxon>Pseudoalteromonas</taxon>
    </lineage>
</organism>
<keyword evidence="1" id="KW-0614">Plasmid</keyword>
<sequence>MARPKKAITKAQINAELERKKQFKPKRTTDHFLSVNAEYTCHSLDEDIITAHRAGKVASGQDVFFGLMDDCLDAARGEYYIHWSDENIKALWESVLYRSLGMLRYTKANSEMLNDELEWICSANFDYVCQCLDLDACSIRIAVPQILQQYNQLNELLVTNKYAKALCEYKHFILNGSNFSSSNSHLYSDLEGPHIPLWHDLKF</sequence>
<dbReference type="AlphaFoldDB" id="A0AAD0WEP2"/>
<dbReference type="RefSeq" id="WP_118845604.1">
    <property type="nucleotide sequence ID" value="NZ_CP032092.1"/>
</dbReference>
<proteinExistence type="predicted"/>
<dbReference type="KEGG" id="pdj:D0907_20695"/>
<geneLocation type="plasmid" evidence="1 2">
    <name>unnamed2</name>
</geneLocation>
<evidence type="ECO:0000313" key="2">
    <source>
        <dbReference type="Proteomes" id="UP000264605"/>
    </source>
</evidence>